<keyword evidence="5" id="KW-0539">Nucleus</keyword>
<dbReference type="GO" id="GO:0006357">
    <property type="term" value="P:regulation of transcription by RNA polymerase II"/>
    <property type="evidence" value="ECO:0007669"/>
    <property type="project" value="InterPro"/>
</dbReference>
<keyword evidence="3" id="KW-0805">Transcription regulation</keyword>
<dbReference type="AlphaFoldDB" id="A0A423VMM7"/>
<dbReference type="Gene3D" id="6.10.280.160">
    <property type="entry name" value="Mediator of RNA polymerase II transcription subunit 22"/>
    <property type="match status" value="1"/>
</dbReference>
<dbReference type="STRING" id="252740.A0A423VMM7"/>
<evidence type="ECO:0000256" key="2">
    <source>
        <dbReference type="ARBA" id="ARBA00005942"/>
    </source>
</evidence>
<accession>A0A423VMM7</accession>
<dbReference type="EMBL" id="LJZO01000038">
    <property type="protein sequence ID" value="ROV92281.1"/>
    <property type="molecule type" value="Genomic_DNA"/>
</dbReference>
<sequence length="168" mass="17896">MDRNQPATTASLLDQEGKIIAEILRSYRDLVNFATEPITNKSSTGQASYNSMAMDLETQNLIKAVENLLSLTRRIRELWIVGPLRKPGDGGKTDETIDSEVQQVMGILNHLRANKRQQLVSEGGGYGQYVPGDLIQPPSAMAGPTNGPAVPSVVAPTDGATPQAGGPA</sequence>
<dbReference type="Proteomes" id="UP000284375">
    <property type="component" value="Unassembled WGS sequence"/>
</dbReference>
<gene>
    <name evidence="7" type="ORF">VSDG_07234</name>
</gene>
<evidence type="ECO:0008006" key="9">
    <source>
        <dbReference type="Google" id="ProtNLM"/>
    </source>
</evidence>
<comment type="similarity">
    <text evidence="2">Belongs to the Mediator complex subunit 22 family.</text>
</comment>
<reference evidence="7 8" key="1">
    <citation type="submission" date="2015-09" db="EMBL/GenBank/DDBJ databases">
        <title>Host preference determinants of Valsa canker pathogens revealed by comparative genomics.</title>
        <authorList>
            <person name="Yin Z."/>
            <person name="Huang L."/>
        </authorList>
    </citation>
    <scope>NUCLEOTIDE SEQUENCE [LARGE SCALE GENOMIC DNA]</scope>
    <source>
        <strain evidence="7 8">YSFL</strain>
    </source>
</reference>
<keyword evidence="8" id="KW-1185">Reference proteome</keyword>
<dbReference type="InterPro" id="IPR009332">
    <property type="entry name" value="Med22"/>
</dbReference>
<comment type="subcellular location">
    <subcellularLocation>
        <location evidence="1">Nucleus</location>
    </subcellularLocation>
</comment>
<evidence type="ECO:0000256" key="1">
    <source>
        <dbReference type="ARBA" id="ARBA00004123"/>
    </source>
</evidence>
<dbReference type="OrthoDB" id="203279at2759"/>
<evidence type="ECO:0000313" key="8">
    <source>
        <dbReference type="Proteomes" id="UP000284375"/>
    </source>
</evidence>
<dbReference type="GO" id="GO:0016592">
    <property type="term" value="C:mediator complex"/>
    <property type="evidence" value="ECO:0007669"/>
    <property type="project" value="InterPro"/>
</dbReference>
<feature type="region of interest" description="Disordered" evidence="6">
    <location>
        <begin position="139"/>
        <end position="168"/>
    </location>
</feature>
<evidence type="ECO:0000256" key="5">
    <source>
        <dbReference type="ARBA" id="ARBA00023242"/>
    </source>
</evidence>
<organism evidence="7 8">
    <name type="scientific">Cytospora chrysosperma</name>
    <name type="common">Cytospora canker fungus</name>
    <name type="synonym">Sphaeria chrysosperma</name>
    <dbReference type="NCBI Taxonomy" id="252740"/>
    <lineage>
        <taxon>Eukaryota</taxon>
        <taxon>Fungi</taxon>
        <taxon>Dikarya</taxon>
        <taxon>Ascomycota</taxon>
        <taxon>Pezizomycotina</taxon>
        <taxon>Sordariomycetes</taxon>
        <taxon>Sordariomycetidae</taxon>
        <taxon>Diaporthales</taxon>
        <taxon>Cytosporaceae</taxon>
        <taxon>Cytospora</taxon>
    </lineage>
</organism>
<protein>
    <recommendedName>
        <fullName evidence="9">Mediator of RNA polymerase II transcription subunit 22</fullName>
    </recommendedName>
</protein>
<keyword evidence="4" id="KW-0804">Transcription</keyword>
<dbReference type="GO" id="GO:0003712">
    <property type="term" value="F:transcription coregulator activity"/>
    <property type="evidence" value="ECO:0007669"/>
    <property type="project" value="InterPro"/>
</dbReference>
<evidence type="ECO:0000256" key="6">
    <source>
        <dbReference type="SAM" id="MobiDB-lite"/>
    </source>
</evidence>
<evidence type="ECO:0000256" key="3">
    <source>
        <dbReference type="ARBA" id="ARBA00023015"/>
    </source>
</evidence>
<proteinExistence type="inferred from homology"/>
<evidence type="ECO:0000313" key="7">
    <source>
        <dbReference type="EMBL" id="ROV92281.1"/>
    </source>
</evidence>
<evidence type="ECO:0000256" key="4">
    <source>
        <dbReference type="ARBA" id="ARBA00023163"/>
    </source>
</evidence>
<comment type="caution">
    <text evidence="7">The sequence shown here is derived from an EMBL/GenBank/DDBJ whole genome shotgun (WGS) entry which is preliminary data.</text>
</comment>
<dbReference type="Pfam" id="PF06179">
    <property type="entry name" value="Med22"/>
    <property type="match status" value="1"/>
</dbReference>
<name>A0A423VMM7_CYTCH</name>